<evidence type="ECO:0000259" key="11">
    <source>
        <dbReference type="SMART" id="SM01185"/>
    </source>
</evidence>
<dbReference type="SUPFAM" id="SSF50104">
    <property type="entry name" value="Translation proteins SH3-like domain"/>
    <property type="match status" value="1"/>
</dbReference>
<comment type="subcellular location">
    <subcellularLocation>
        <location evidence="1 7">Cytoplasm</location>
    </subcellularLocation>
</comment>
<protein>
    <recommendedName>
        <fullName evidence="7 8">Elongation factor P</fullName>
        <shortName evidence="7">EF-P</shortName>
    </recommendedName>
</protein>
<dbReference type="GO" id="GO:0003746">
    <property type="term" value="F:translation elongation factor activity"/>
    <property type="evidence" value="ECO:0007669"/>
    <property type="project" value="UniProtKB-UniRule"/>
</dbReference>
<organism evidence="12 13">
    <name type="scientific">candidate division WWE3 bacterium GW2011_GWC1_41_7</name>
    <dbReference type="NCBI Taxonomy" id="1619119"/>
    <lineage>
        <taxon>Bacteria</taxon>
        <taxon>Katanobacteria</taxon>
    </lineage>
</organism>
<comment type="pathway">
    <text evidence="2 7">Protein biosynthesis; polypeptide chain elongation.</text>
</comment>
<dbReference type="SMART" id="SM01185">
    <property type="entry name" value="EFP"/>
    <property type="match status" value="1"/>
</dbReference>
<dbReference type="InterPro" id="IPR020599">
    <property type="entry name" value="Transl_elong_fac_P/YeiP"/>
</dbReference>
<dbReference type="InterPro" id="IPR013185">
    <property type="entry name" value="Transl_elong_KOW-like"/>
</dbReference>
<dbReference type="Gene3D" id="2.30.30.30">
    <property type="match status" value="1"/>
</dbReference>
<dbReference type="InterPro" id="IPR001059">
    <property type="entry name" value="Transl_elong_P/YeiP_cen"/>
</dbReference>
<dbReference type="Proteomes" id="UP000034507">
    <property type="component" value="Unassembled WGS sequence"/>
</dbReference>
<dbReference type="Pfam" id="PF09285">
    <property type="entry name" value="Elong-fact-P_C"/>
    <property type="match status" value="1"/>
</dbReference>
<dbReference type="InterPro" id="IPR011768">
    <property type="entry name" value="Transl_elongation_fac_P"/>
</dbReference>
<accession>A0A0G0X8Y6</accession>
<feature type="domain" description="Elongation factor P C-terminal" evidence="10">
    <location>
        <begin position="127"/>
        <end position="182"/>
    </location>
</feature>
<proteinExistence type="inferred from homology"/>
<dbReference type="FunFam" id="2.40.50.140:FF:000009">
    <property type="entry name" value="Elongation factor P"/>
    <property type="match status" value="1"/>
</dbReference>
<comment type="caution">
    <text evidence="12">The sequence shown here is derived from an EMBL/GenBank/DDBJ whole genome shotgun (WGS) entry which is preliminary data.</text>
</comment>
<dbReference type="PIRSF" id="PIRSF005901">
    <property type="entry name" value="EF-P"/>
    <property type="match status" value="1"/>
</dbReference>
<dbReference type="InterPro" id="IPR013852">
    <property type="entry name" value="Transl_elong_P/YeiP_CS"/>
</dbReference>
<dbReference type="InterPro" id="IPR014722">
    <property type="entry name" value="Rib_uL2_dom2"/>
</dbReference>
<evidence type="ECO:0000256" key="3">
    <source>
        <dbReference type="ARBA" id="ARBA00009479"/>
    </source>
</evidence>
<name>A0A0G0X8Y6_UNCKA</name>
<evidence type="ECO:0000256" key="7">
    <source>
        <dbReference type="HAMAP-Rule" id="MF_00141"/>
    </source>
</evidence>
<reference evidence="12 13" key="1">
    <citation type="journal article" date="2015" name="Nature">
        <title>rRNA introns, odd ribosomes, and small enigmatic genomes across a large radiation of phyla.</title>
        <authorList>
            <person name="Brown C.T."/>
            <person name="Hug L.A."/>
            <person name="Thomas B.C."/>
            <person name="Sharon I."/>
            <person name="Castelle C.J."/>
            <person name="Singh A."/>
            <person name="Wilkins M.J."/>
            <person name="Williams K.H."/>
            <person name="Banfield J.F."/>
        </authorList>
    </citation>
    <scope>NUCLEOTIDE SEQUENCE [LARGE SCALE GENOMIC DNA]</scope>
</reference>
<dbReference type="GO" id="GO:0005829">
    <property type="term" value="C:cytosol"/>
    <property type="evidence" value="ECO:0007669"/>
    <property type="project" value="UniProtKB-ARBA"/>
</dbReference>
<comment type="similarity">
    <text evidence="3 7 9">Belongs to the elongation factor P family.</text>
</comment>
<comment type="function">
    <text evidence="7">Involved in peptide bond synthesis. Stimulates efficient translation and peptide-bond synthesis on native or reconstituted 70S ribosomes in vitro. Probably functions indirectly by altering the affinity of the ribosome for aminoacyl-tRNA, thus increasing their reactivity as acceptors for peptidyl transferase.</text>
</comment>
<evidence type="ECO:0000256" key="8">
    <source>
        <dbReference type="NCBIfam" id="TIGR00038"/>
    </source>
</evidence>
<dbReference type="InterPro" id="IPR012340">
    <property type="entry name" value="NA-bd_OB-fold"/>
</dbReference>
<dbReference type="PATRIC" id="fig|1619119.3.peg.107"/>
<dbReference type="FunFam" id="2.40.50.140:FF:000004">
    <property type="entry name" value="Elongation factor P"/>
    <property type="match status" value="1"/>
</dbReference>
<dbReference type="Pfam" id="PF01132">
    <property type="entry name" value="EFP"/>
    <property type="match status" value="1"/>
</dbReference>
<dbReference type="NCBIfam" id="NF001810">
    <property type="entry name" value="PRK00529.1"/>
    <property type="match status" value="1"/>
</dbReference>
<dbReference type="Gene3D" id="2.40.50.140">
    <property type="entry name" value="Nucleic acid-binding proteins"/>
    <property type="match status" value="2"/>
</dbReference>
<sequence length="183" mass="20285">MLATELKTGRIFKDNGQPFLVVRYEHIKSARGGANVKVKAKNLLTGAVLEKSYLSSARVEDADVMRKNAQYLYKDNGYVFMDPGTYEQITIPADVVGDNAKYLMEGENVIVMYFEGRPVSIDLPNSLIFEVTYTEPGFKGNTVSNVLKEATVNNGTTVKVPTFIKIGDKIKVDTRTGEYLSKA</sequence>
<evidence type="ECO:0000313" key="12">
    <source>
        <dbReference type="EMBL" id="KKS21400.1"/>
    </source>
</evidence>
<keyword evidence="4 7" id="KW-0963">Cytoplasm</keyword>
<keyword evidence="5 7" id="KW-0251">Elongation factor</keyword>
<evidence type="ECO:0000259" key="10">
    <source>
        <dbReference type="SMART" id="SM00841"/>
    </source>
</evidence>
<dbReference type="UniPathway" id="UPA00345"/>
<dbReference type="GO" id="GO:0043043">
    <property type="term" value="P:peptide biosynthetic process"/>
    <property type="evidence" value="ECO:0007669"/>
    <property type="project" value="InterPro"/>
</dbReference>
<evidence type="ECO:0000313" key="13">
    <source>
        <dbReference type="Proteomes" id="UP000034507"/>
    </source>
</evidence>
<keyword evidence="6 7" id="KW-0648">Protein biosynthesis</keyword>
<dbReference type="HAMAP" id="MF_00141">
    <property type="entry name" value="EF_P"/>
    <property type="match status" value="1"/>
</dbReference>
<dbReference type="NCBIfam" id="TIGR00038">
    <property type="entry name" value="efp"/>
    <property type="match status" value="1"/>
</dbReference>
<evidence type="ECO:0000256" key="2">
    <source>
        <dbReference type="ARBA" id="ARBA00004815"/>
    </source>
</evidence>
<evidence type="ECO:0000256" key="4">
    <source>
        <dbReference type="ARBA" id="ARBA00022490"/>
    </source>
</evidence>
<evidence type="ECO:0000256" key="6">
    <source>
        <dbReference type="ARBA" id="ARBA00022917"/>
    </source>
</evidence>
<dbReference type="AlphaFoldDB" id="A0A0G0X8Y6"/>
<dbReference type="InterPro" id="IPR008991">
    <property type="entry name" value="Translation_prot_SH3-like_sf"/>
</dbReference>
<dbReference type="SMART" id="SM00841">
    <property type="entry name" value="Elong-fact-P_C"/>
    <property type="match status" value="1"/>
</dbReference>
<dbReference type="PROSITE" id="PS01275">
    <property type="entry name" value="EFP"/>
    <property type="match status" value="1"/>
</dbReference>
<dbReference type="EMBL" id="LCBX01000003">
    <property type="protein sequence ID" value="KKS21400.1"/>
    <property type="molecule type" value="Genomic_DNA"/>
</dbReference>
<dbReference type="SUPFAM" id="SSF50249">
    <property type="entry name" value="Nucleic acid-binding proteins"/>
    <property type="match status" value="2"/>
</dbReference>
<dbReference type="PANTHER" id="PTHR30053">
    <property type="entry name" value="ELONGATION FACTOR P"/>
    <property type="match status" value="1"/>
</dbReference>
<gene>
    <name evidence="7" type="primary">efp</name>
    <name evidence="12" type="ORF">UU77_C0003G0028</name>
</gene>
<dbReference type="PANTHER" id="PTHR30053:SF14">
    <property type="entry name" value="TRANSLATION ELONGATION FACTOR KOW-LIKE DOMAIN-CONTAINING PROTEIN"/>
    <property type="match status" value="1"/>
</dbReference>
<dbReference type="InterPro" id="IPR015365">
    <property type="entry name" value="Elong-fact-P_C"/>
</dbReference>
<feature type="domain" description="Translation elongation factor P/YeiP central" evidence="11">
    <location>
        <begin position="66"/>
        <end position="119"/>
    </location>
</feature>
<dbReference type="Pfam" id="PF08207">
    <property type="entry name" value="EFP_N"/>
    <property type="match status" value="1"/>
</dbReference>
<evidence type="ECO:0000256" key="1">
    <source>
        <dbReference type="ARBA" id="ARBA00004496"/>
    </source>
</evidence>
<evidence type="ECO:0000256" key="5">
    <source>
        <dbReference type="ARBA" id="ARBA00022768"/>
    </source>
</evidence>
<evidence type="ECO:0000256" key="9">
    <source>
        <dbReference type="RuleBase" id="RU004389"/>
    </source>
</evidence>
<dbReference type="CDD" id="cd05794">
    <property type="entry name" value="S1_EF-P_repeat_2"/>
    <property type="match status" value="1"/>
</dbReference>
<dbReference type="CDD" id="cd04470">
    <property type="entry name" value="S1_EF-P_repeat_1"/>
    <property type="match status" value="1"/>
</dbReference>